<gene>
    <name evidence="2" type="ORF">DMC30DRAFT_394961</name>
</gene>
<name>A0A5C5FXC8_9BASI</name>
<dbReference type="Proteomes" id="UP000311382">
    <property type="component" value="Unassembled WGS sequence"/>
</dbReference>
<evidence type="ECO:0000313" key="2">
    <source>
        <dbReference type="EMBL" id="TNY21470.1"/>
    </source>
</evidence>
<comment type="caution">
    <text evidence="2">The sequence shown here is derived from an EMBL/GenBank/DDBJ whole genome shotgun (WGS) entry which is preliminary data.</text>
</comment>
<organism evidence="2 3">
    <name type="scientific">Rhodotorula diobovata</name>
    <dbReference type="NCBI Taxonomy" id="5288"/>
    <lineage>
        <taxon>Eukaryota</taxon>
        <taxon>Fungi</taxon>
        <taxon>Dikarya</taxon>
        <taxon>Basidiomycota</taxon>
        <taxon>Pucciniomycotina</taxon>
        <taxon>Microbotryomycetes</taxon>
        <taxon>Sporidiobolales</taxon>
        <taxon>Sporidiobolaceae</taxon>
        <taxon>Rhodotorula</taxon>
    </lineage>
</organism>
<feature type="region of interest" description="Disordered" evidence="1">
    <location>
        <begin position="1"/>
        <end position="27"/>
    </location>
</feature>
<proteinExistence type="predicted"/>
<feature type="compositionally biased region" description="Low complexity" evidence="1">
    <location>
        <begin position="96"/>
        <end position="124"/>
    </location>
</feature>
<evidence type="ECO:0000313" key="3">
    <source>
        <dbReference type="Proteomes" id="UP000311382"/>
    </source>
</evidence>
<evidence type="ECO:0000256" key="1">
    <source>
        <dbReference type="SAM" id="MobiDB-lite"/>
    </source>
</evidence>
<reference evidence="2 3" key="1">
    <citation type="submission" date="2019-03" db="EMBL/GenBank/DDBJ databases">
        <title>Rhodosporidium diobovatum UCD-FST 08-225 genome sequencing, assembly, and annotation.</title>
        <authorList>
            <person name="Fakankun I.U."/>
            <person name="Fristensky B."/>
            <person name="Levin D.B."/>
        </authorList>
    </citation>
    <scope>NUCLEOTIDE SEQUENCE [LARGE SCALE GENOMIC DNA]</scope>
    <source>
        <strain evidence="2 3">UCD-FST 08-225</strain>
    </source>
</reference>
<protein>
    <submittedName>
        <fullName evidence="2">Uncharacterized protein</fullName>
    </submittedName>
</protein>
<feature type="compositionally biased region" description="Low complexity" evidence="1">
    <location>
        <begin position="131"/>
        <end position="149"/>
    </location>
</feature>
<feature type="region of interest" description="Disordered" evidence="1">
    <location>
        <begin position="53"/>
        <end position="149"/>
    </location>
</feature>
<sequence length="149" mass="14997">MRGLSPSAAAAAAEEEEEGGPTAWKNHVRGGWSFETCSCQYCWNERVTEVERGLSASESAALSRERPLPKCSFLPSTTGGCGSAGASSEAAERKTPVSPRTSTRSTSPSPSTSFSPPSASASPSCVPPGPGTVVSPSCPAAAAPPASAP</sequence>
<dbReference type="AlphaFoldDB" id="A0A5C5FXC8"/>
<dbReference type="EMBL" id="SOZI01000043">
    <property type="protein sequence ID" value="TNY21470.1"/>
    <property type="molecule type" value="Genomic_DNA"/>
</dbReference>
<feature type="compositionally biased region" description="Low complexity" evidence="1">
    <location>
        <begin position="53"/>
        <end position="62"/>
    </location>
</feature>
<accession>A0A5C5FXC8</accession>
<keyword evidence="3" id="KW-1185">Reference proteome</keyword>